<organism evidence="2 3">
    <name type="scientific">Trichodelitschia bisporula</name>
    <dbReference type="NCBI Taxonomy" id="703511"/>
    <lineage>
        <taxon>Eukaryota</taxon>
        <taxon>Fungi</taxon>
        <taxon>Dikarya</taxon>
        <taxon>Ascomycota</taxon>
        <taxon>Pezizomycotina</taxon>
        <taxon>Dothideomycetes</taxon>
        <taxon>Dothideomycetes incertae sedis</taxon>
        <taxon>Phaeotrichales</taxon>
        <taxon>Phaeotrichaceae</taxon>
        <taxon>Trichodelitschia</taxon>
    </lineage>
</organism>
<feature type="compositionally biased region" description="Low complexity" evidence="1">
    <location>
        <begin position="272"/>
        <end position="289"/>
    </location>
</feature>
<evidence type="ECO:0000256" key="1">
    <source>
        <dbReference type="SAM" id="MobiDB-lite"/>
    </source>
</evidence>
<feature type="region of interest" description="Disordered" evidence="1">
    <location>
        <begin position="257"/>
        <end position="326"/>
    </location>
</feature>
<dbReference type="Proteomes" id="UP000799640">
    <property type="component" value="Unassembled WGS sequence"/>
</dbReference>
<feature type="region of interest" description="Disordered" evidence="1">
    <location>
        <begin position="1"/>
        <end position="69"/>
    </location>
</feature>
<feature type="compositionally biased region" description="Basic residues" evidence="1">
    <location>
        <begin position="46"/>
        <end position="55"/>
    </location>
</feature>
<dbReference type="EMBL" id="ML996688">
    <property type="protein sequence ID" value="KAF2404325.1"/>
    <property type="molecule type" value="Genomic_DNA"/>
</dbReference>
<keyword evidence="3" id="KW-1185">Reference proteome</keyword>
<protein>
    <recommendedName>
        <fullName evidence="4">RRM Nup35-type domain-containing protein</fullName>
    </recommendedName>
</protein>
<gene>
    <name evidence="2" type="ORF">EJ06DRAFT_470641</name>
</gene>
<reference evidence="2" key="1">
    <citation type="journal article" date="2020" name="Stud. Mycol.">
        <title>101 Dothideomycetes genomes: a test case for predicting lifestyles and emergence of pathogens.</title>
        <authorList>
            <person name="Haridas S."/>
            <person name="Albert R."/>
            <person name="Binder M."/>
            <person name="Bloem J."/>
            <person name="Labutti K."/>
            <person name="Salamov A."/>
            <person name="Andreopoulos B."/>
            <person name="Baker S."/>
            <person name="Barry K."/>
            <person name="Bills G."/>
            <person name="Bluhm B."/>
            <person name="Cannon C."/>
            <person name="Castanera R."/>
            <person name="Culley D."/>
            <person name="Daum C."/>
            <person name="Ezra D."/>
            <person name="Gonzalez J."/>
            <person name="Henrissat B."/>
            <person name="Kuo A."/>
            <person name="Liang C."/>
            <person name="Lipzen A."/>
            <person name="Lutzoni F."/>
            <person name="Magnuson J."/>
            <person name="Mondo S."/>
            <person name="Nolan M."/>
            <person name="Ohm R."/>
            <person name="Pangilinan J."/>
            <person name="Park H.-J."/>
            <person name="Ramirez L."/>
            <person name="Alfaro M."/>
            <person name="Sun H."/>
            <person name="Tritt A."/>
            <person name="Yoshinaga Y."/>
            <person name="Zwiers L.-H."/>
            <person name="Turgeon B."/>
            <person name="Goodwin S."/>
            <person name="Spatafora J."/>
            <person name="Crous P."/>
            <person name="Grigoriev I."/>
        </authorList>
    </citation>
    <scope>NUCLEOTIDE SEQUENCE</scope>
    <source>
        <strain evidence="2">CBS 262.69</strain>
    </source>
</reference>
<accession>A0A6G1I8L0</accession>
<proteinExistence type="predicted"/>
<sequence length="418" mass="44976">MQVHAVPESERFVDSNGNRLPWAYESADPDRSTRRVPQESGPFGRSTRRRAHSRSKTATPSRKEDKDTLENWNAINDIFARVKNSEEIGVSSGPGVSSKDTAAAPSSWARSTGPGETAAEPAAPAQNAPGQPTEVMLYGFPSHLQYAAIDFFERVSGGAVYEDYERNPPHSRYNLALSHSARRSGPIPPAALAKKNAFAGGAHWIKVTFDSPEAAGAACHYSPRVISGYLVHAEMYRCHPPVVGDIVLPATEEAVRSATASPDRRSDTLRPTVSDTVSSATATATQATAEPEDPFVTSTPLPARKPSLHVHRSRTPGTPAMSTGMSSGTALRIRGAKRAVLLPAEQALLPAPSRWQRTVGAWPLVGLLFGGAGEVIGSQVPRTETGEFDWVAAGWYWWFWACVDYWLGTGFCGLGGED</sequence>
<feature type="compositionally biased region" description="Basic and acidic residues" evidence="1">
    <location>
        <begin position="28"/>
        <end position="37"/>
    </location>
</feature>
<name>A0A6G1I8L0_9PEZI</name>
<evidence type="ECO:0000313" key="3">
    <source>
        <dbReference type="Proteomes" id="UP000799640"/>
    </source>
</evidence>
<evidence type="ECO:0000313" key="2">
    <source>
        <dbReference type="EMBL" id="KAF2404325.1"/>
    </source>
</evidence>
<feature type="compositionally biased region" description="Low complexity" evidence="1">
    <location>
        <begin position="112"/>
        <end position="130"/>
    </location>
</feature>
<dbReference type="Gene3D" id="3.30.70.330">
    <property type="match status" value="1"/>
</dbReference>
<evidence type="ECO:0008006" key="4">
    <source>
        <dbReference type="Google" id="ProtNLM"/>
    </source>
</evidence>
<dbReference type="InterPro" id="IPR012677">
    <property type="entry name" value="Nucleotide-bd_a/b_plait_sf"/>
</dbReference>
<dbReference type="AlphaFoldDB" id="A0A6G1I8L0"/>
<dbReference type="OrthoDB" id="8033832at2759"/>
<feature type="region of interest" description="Disordered" evidence="1">
    <location>
        <begin position="88"/>
        <end position="130"/>
    </location>
</feature>